<gene>
    <name evidence="2" type="ORF">CJ030_MR2G009991</name>
</gene>
<reference evidence="2 3" key="1">
    <citation type="journal article" date="2019" name="Plant Biotechnol. J.">
        <title>The red bayberry genome and genetic basis of sex determination.</title>
        <authorList>
            <person name="Jia H.M."/>
            <person name="Jia H.J."/>
            <person name="Cai Q.L."/>
            <person name="Wang Y."/>
            <person name="Zhao H.B."/>
            <person name="Yang W.F."/>
            <person name="Wang G.Y."/>
            <person name="Li Y.H."/>
            <person name="Zhan D.L."/>
            <person name="Shen Y.T."/>
            <person name="Niu Q.F."/>
            <person name="Chang L."/>
            <person name="Qiu J."/>
            <person name="Zhao L."/>
            <person name="Xie H.B."/>
            <person name="Fu W.Y."/>
            <person name="Jin J."/>
            <person name="Li X.W."/>
            <person name="Jiao Y."/>
            <person name="Zhou C.C."/>
            <person name="Tu T."/>
            <person name="Chai C.Y."/>
            <person name="Gao J.L."/>
            <person name="Fan L.J."/>
            <person name="van de Weg E."/>
            <person name="Wang J.Y."/>
            <person name="Gao Z.S."/>
        </authorList>
    </citation>
    <scope>NUCLEOTIDE SEQUENCE [LARGE SCALE GENOMIC DNA]</scope>
    <source>
        <tissue evidence="2">Leaves</tissue>
    </source>
</reference>
<dbReference type="AlphaFoldDB" id="A0A6A1WP70"/>
<comment type="caution">
    <text evidence="2">The sequence shown here is derived from an EMBL/GenBank/DDBJ whole genome shotgun (WGS) entry which is preliminary data.</text>
</comment>
<dbReference type="EMBL" id="RXIC02000020">
    <property type="protein sequence ID" value="KAB1224600.1"/>
    <property type="molecule type" value="Genomic_DNA"/>
</dbReference>
<evidence type="ECO:0000256" key="1">
    <source>
        <dbReference type="SAM" id="MobiDB-lite"/>
    </source>
</evidence>
<sequence>MRGTIISSSRAFTGGSLFGKGAATSTPATIMKENKSNSSVDHVHAFPQKRDLFPHELVTGKPSANGDEKNFNRPTKYKVPSRRSKPTVLQSGIINTVIESNKLWTAIPIYIVFLSKWICRQLFRFLTCNRTNLSRMEEPLHVFIHEEPNLFEDPCYVPDPVSFLRPVSESLDNFQLDVGTGFAKEMGLERPRALKKVSASSEVNKLSPIESPMSREKHTTSNWFTSTTRAQAMHTASANDSTANETGTWQMWNTYPIYSLVFEHYRTKD</sequence>
<name>A0A6A1WP70_9ROSI</name>
<protein>
    <submittedName>
        <fullName evidence="2">Uncharacterized protein</fullName>
    </submittedName>
</protein>
<accession>A0A6A1WP70</accession>
<dbReference type="Proteomes" id="UP000516437">
    <property type="component" value="Chromosome 2"/>
</dbReference>
<dbReference type="OrthoDB" id="629492at2759"/>
<organism evidence="2 3">
    <name type="scientific">Morella rubra</name>
    <name type="common">Chinese bayberry</name>
    <dbReference type="NCBI Taxonomy" id="262757"/>
    <lineage>
        <taxon>Eukaryota</taxon>
        <taxon>Viridiplantae</taxon>
        <taxon>Streptophyta</taxon>
        <taxon>Embryophyta</taxon>
        <taxon>Tracheophyta</taxon>
        <taxon>Spermatophyta</taxon>
        <taxon>Magnoliopsida</taxon>
        <taxon>eudicotyledons</taxon>
        <taxon>Gunneridae</taxon>
        <taxon>Pentapetalae</taxon>
        <taxon>rosids</taxon>
        <taxon>fabids</taxon>
        <taxon>Fagales</taxon>
        <taxon>Myricaceae</taxon>
        <taxon>Morella</taxon>
    </lineage>
</organism>
<keyword evidence="3" id="KW-1185">Reference proteome</keyword>
<feature type="region of interest" description="Disordered" evidence="1">
    <location>
        <begin position="61"/>
        <end position="82"/>
    </location>
</feature>
<proteinExistence type="predicted"/>
<evidence type="ECO:0000313" key="3">
    <source>
        <dbReference type="Proteomes" id="UP000516437"/>
    </source>
</evidence>
<evidence type="ECO:0000313" key="2">
    <source>
        <dbReference type="EMBL" id="KAB1224600.1"/>
    </source>
</evidence>